<dbReference type="FunFam" id="1.10.630.10:FF:000007">
    <property type="entry name" value="Cytochrome P450 76C4"/>
    <property type="match status" value="1"/>
</dbReference>
<dbReference type="Proteomes" id="UP000306102">
    <property type="component" value="Unassembled WGS sequence"/>
</dbReference>
<feature type="chain" id="PRO_5020342876" description="Geraniol 10-hydroxylase" evidence="9">
    <location>
        <begin position="20"/>
        <end position="622"/>
    </location>
</feature>
<feature type="signal peptide" evidence="9">
    <location>
        <begin position="1"/>
        <end position="19"/>
    </location>
</feature>
<evidence type="ECO:0000256" key="3">
    <source>
        <dbReference type="ARBA" id="ARBA00022723"/>
    </source>
</evidence>
<reference evidence="10 11" key="1">
    <citation type="journal article" date="2018" name="Proc. Natl. Acad. Sci. U.S.A.">
        <title>Draft genome sequence of Camellia sinensis var. sinensis provides insights into the evolution of the tea genome and tea quality.</title>
        <authorList>
            <person name="Wei C."/>
            <person name="Yang H."/>
            <person name="Wang S."/>
            <person name="Zhao J."/>
            <person name="Liu C."/>
            <person name="Gao L."/>
            <person name="Xia E."/>
            <person name="Lu Y."/>
            <person name="Tai Y."/>
            <person name="She G."/>
            <person name="Sun J."/>
            <person name="Cao H."/>
            <person name="Tong W."/>
            <person name="Gao Q."/>
            <person name="Li Y."/>
            <person name="Deng W."/>
            <person name="Jiang X."/>
            <person name="Wang W."/>
            <person name="Chen Q."/>
            <person name="Zhang S."/>
            <person name="Li H."/>
            <person name="Wu J."/>
            <person name="Wang P."/>
            <person name="Li P."/>
            <person name="Shi C."/>
            <person name="Zheng F."/>
            <person name="Jian J."/>
            <person name="Huang B."/>
            <person name="Shan D."/>
            <person name="Shi M."/>
            <person name="Fang C."/>
            <person name="Yue Y."/>
            <person name="Li F."/>
            <person name="Li D."/>
            <person name="Wei S."/>
            <person name="Han B."/>
            <person name="Jiang C."/>
            <person name="Yin Y."/>
            <person name="Xia T."/>
            <person name="Zhang Z."/>
            <person name="Bennetzen J.L."/>
            <person name="Zhao S."/>
            <person name="Wan X."/>
        </authorList>
    </citation>
    <scope>NUCLEOTIDE SEQUENCE [LARGE SCALE GENOMIC DNA]</scope>
    <source>
        <strain evidence="11">cv. Shuchazao</strain>
        <tissue evidence="10">Leaf</tissue>
    </source>
</reference>
<keyword evidence="11" id="KW-1185">Reference proteome</keyword>
<dbReference type="EMBL" id="SDRB02002261">
    <property type="protein sequence ID" value="THG19809.1"/>
    <property type="molecule type" value="Genomic_DNA"/>
</dbReference>
<dbReference type="GO" id="GO:0005506">
    <property type="term" value="F:iron ion binding"/>
    <property type="evidence" value="ECO:0007669"/>
    <property type="project" value="InterPro"/>
</dbReference>
<gene>
    <name evidence="10" type="ORF">TEA_018563</name>
</gene>
<dbReference type="PANTHER" id="PTHR47950">
    <property type="entry name" value="CYTOCHROME P450, FAMILY 76, SUBFAMILY C, POLYPEPTIDE 5-RELATED"/>
    <property type="match status" value="1"/>
</dbReference>
<dbReference type="PROSITE" id="PS00086">
    <property type="entry name" value="CYTOCHROME_P450"/>
    <property type="match status" value="1"/>
</dbReference>
<dbReference type="GO" id="GO:0004497">
    <property type="term" value="F:monooxygenase activity"/>
    <property type="evidence" value="ECO:0007669"/>
    <property type="project" value="UniProtKB-KW"/>
</dbReference>
<comment type="caution">
    <text evidence="10">The sequence shown here is derived from an EMBL/GenBank/DDBJ whole genome shotgun (WGS) entry which is preliminary data.</text>
</comment>
<keyword evidence="6 8" id="KW-0503">Monooxygenase</keyword>
<keyword evidence="4 8" id="KW-0560">Oxidoreductase</keyword>
<evidence type="ECO:0000256" key="6">
    <source>
        <dbReference type="ARBA" id="ARBA00023033"/>
    </source>
</evidence>
<dbReference type="SUPFAM" id="SSF48264">
    <property type="entry name" value="Cytochrome P450"/>
    <property type="match status" value="1"/>
</dbReference>
<dbReference type="InterPro" id="IPR036396">
    <property type="entry name" value="Cyt_P450_sf"/>
</dbReference>
<dbReference type="PANTHER" id="PTHR47950:SF4">
    <property type="entry name" value="GERANIOL 8-HYDROXYLASE-LIKE"/>
    <property type="match status" value="1"/>
</dbReference>
<evidence type="ECO:0000256" key="7">
    <source>
        <dbReference type="PIRSR" id="PIRSR602401-1"/>
    </source>
</evidence>
<evidence type="ECO:0000313" key="11">
    <source>
        <dbReference type="Proteomes" id="UP000306102"/>
    </source>
</evidence>
<accession>A0A4S4ESK4</accession>
<protein>
    <recommendedName>
        <fullName evidence="12">Geraniol 10-hydroxylase</fullName>
    </recommendedName>
</protein>
<dbReference type="STRING" id="542762.A0A4S4ESK4"/>
<evidence type="ECO:0000256" key="8">
    <source>
        <dbReference type="RuleBase" id="RU000461"/>
    </source>
</evidence>
<proteinExistence type="inferred from homology"/>
<keyword evidence="3 7" id="KW-0479">Metal-binding</keyword>
<dbReference type="InterPro" id="IPR017972">
    <property type="entry name" value="Cyt_P450_CS"/>
</dbReference>
<keyword evidence="5 7" id="KW-0408">Iron</keyword>
<organism evidence="10 11">
    <name type="scientific">Camellia sinensis var. sinensis</name>
    <name type="common">China tea</name>
    <dbReference type="NCBI Taxonomy" id="542762"/>
    <lineage>
        <taxon>Eukaryota</taxon>
        <taxon>Viridiplantae</taxon>
        <taxon>Streptophyta</taxon>
        <taxon>Embryophyta</taxon>
        <taxon>Tracheophyta</taxon>
        <taxon>Spermatophyta</taxon>
        <taxon>Magnoliopsida</taxon>
        <taxon>eudicotyledons</taxon>
        <taxon>Gunneridae</taxon>
        <taxon>Pentapetalae</taxon>
        <taxon>asterids</taxon>
        <taxon>Ericales</taxon>
        <taxon>Theaceae</taxon>
        <taxon>Camellia</taxon>
    </lineage>
</organism>
<dbReference type="Gene3D" id="1.10.630.10">
    <property type="entry name" value="Cytochrome P450"/>
    <property type="match status" value="1"/>
</dbReference>
<evidence type="ECO:0000256" key="4">
    <source>
        <dbReference type="ARBA" id="ARBA00023002"/>
    </source>
</evidence>
<evidence type="ECO:0000313" key="10">
    <source>
        <dbReference type="EMBL" id="THG19809.1"/>
    </source>
</evidence>
<keyword evidence="9" id="KW-0732">Signal</keyword>
<dbReference type="InterPro" id="IPR002401">
    <property type="entry name" value="Cyt_P450_E_grp-I"/>
</dbReference>
<keyword evidence="2 7" id="KW-0349">Heme</keyword>
<evidence type="ECO:0000256" key="2">
    <source>
        <dbReference type="ARBA" id="ARBA00022617"/>
    </source>
</evidence>
<dbReference type="CDD" id="cd11073">
    <property type="entry name" value="CYP76-like"/>
    <property type="match status" value="1"/>
</dbReference>
<name>A0A4S4ESK4_CAMSN</name>
<dbReference type="PRINTS" id="PR00385">
    <property type="entry name" value="P450"/>
</dbReference>
<evidence type="ECO:0000256" key="5">
    <source>
        <dbReference type="ARBA" id="ARBA00023004"/>
    </source>
</evidence>
<evidence type="ECO:0008006" key="12">
    <source>
        <dbReference type="Google" id="ProtNLM"/>
    </source>
</evidence>
<dbReference type="GO" id="GO:0016705">
    <property type="term" value="F:oxidoreductase activity, acting on paired donors, with incorporation or reduction of molecular oxygen"/>
    <property type="evidence" value="ECO:0007669"/>
    <property type="project" value="InterPro"/>
</dbReference>
<sequence>MDFLTSTLYLLLALTSIRALFSFLRGTKKCPKLPPGPVPLPVIGNLLKLGDKSHQSLAELAKTHGPIMRLKLGRVTVVVISSSAMAKEVLQKQDLAFSNRSIPNALHAHEQYKYSVVWLPVSNRWRSLRKILNSNIFSGNRLDATQELRRRKVAELAEYAQKCSEEGVAMNIGRAGFRTSMNVLSNTIFSEDLADPREDTGKEFKELVWNIMVEAGKPNLVDFFPRVAKMDPQGIRRRMTDYFGSVLELFGGLIDRRLEVRRFRKSLEENDVIDILLNISEENGDEIDRVHIERLCLDLFAAGTETTSSTLEWAMAELLRNPKTLKKAKVELEQIVGKGKPISESDIPHLPYLSAIVKETLRMHPAVPFLIPRKVDSEEQVCGYTIPKGTQVLVNTWAIGRDQSIWPNPTSFMPERFMDSKIDVRGCDFELIPFGAGRRICPGLPLAIRIIPMMLGSLINLFDWKLQGGIEPKDLDMKEKFGITLQKAQPLLTRVPDGTSRTDPCFPNQWPRCQAHRGTCTRVQRRTGSLPANLPTIKLEREMECRDRLEIESLTFFLSSTSAYILWQSFRFPSDLSSWPKVYALACLVHGEAVLSRRGGVIAINAMSLVLNAMLSFSNVGL</sequence>
<evidence type="ECO:0000256" key="1">
    <source>
        <dbReference type="ARBA" id="ARBA00010617"/>
    </source>
</evidence>
<dbReference type="PRINTS" id="PR00463">
    <property type="entry name" value="EP450I"/>
</dbReference>
<dbReference type="GO" id="GO:0020037">
    <property type="term" value="F:heme binding"/>
    <property type="evidence" value="ECO:0007669"/>
    <property type="project" value="InterPro"/>
</dbReference>
<feature type="binding site" description="axial binding residue" evidence="7">
    <location>
        <position position="441"/>
    </location>
    <ligand>
        <name>heme</name>
        <dbReference type="ChEBI" id="CHEBI:30413"/>
    </ligand>
    <ligandPart>
        <name>Fe</name>
        <dbReference type="ChEBI" id="CHEBI:18248"/>
    </ligandPart>
</feature>
<comment type="cofactor">
    <cofactor evidence="7">
        <name>heme</name>
        <dbReference type="ChEBI" id="CHEBI:30413"/>
    </cofactor>
</comment>
<evidence type="ECO:0000256" key="9">
    <source>
        <dbReference type="SAM" id="SignalP"/>
    </source>
</evidence>
<comment type="similarity">
    <text evidence="1 8">Belongs to the cytochrome P450 family.</text>
</comment>
<dbReference type="AlphaFoldDB" id="A0A4S4ESK4"/>
<dbReference type="InterPro" id="IPR001128">
    <property type="entry name" value="Cyt_P450"/>
</dbReference>
<dbReference type="Pfam" id="PF00067">
    <property type="entry name" value="p450"/>
    <property type="match status" value="1"/>
</dbReference>